<dbReference type="AlphaFoldDB" id="A0A445MKD7"/>
<gene>
    <name evidence="1" type="ORF">BHM03_00041966</name>
</gene>
<accession>A0A445MKD7</accession>
<evidence type="ECO:0000313" key="1">
    <source>
        <dbReference type="EMBL" id="RZR74730.1"/>
    </source>
</evidence>
<protein>
    <submittedName>
        <fullName evidence="1">Uncharacterized protein</fullName>
    </submittedName>
</protein>
<organism evidence="1">
    <name type="scientific">Ensete ventricosum</name>
    <name type="common">Abyssinian banana</name>
    <name type="synonym">Musa ensete</name>
    <dbReference type="NCBI Taxonomy" id="4639"/>
    <lineage>
        <taxon>Eukaryota</taxon>
        <taxon>Viridiplantae</taxon>
        <taxon>Streptophyta</taxon>
        <taxon>Embryophyta</taxon>
        <taxon>Tracheophyta</taxon>
        <taxon>Spermatophyta</taxon>
        <taxon>Magnoliopsida</taxon>
        <taxon>Liliopsida</taxon>
        <taxon>Zingiberales</taxon>
        <taxon>Musaceae</taxon>
        <taxon>Ensete</taxon>
    </lineage>
</organism>
<sequence length="331" mass="36641">MYGPRGLSSFCLIPRRDAAVGFSRALARKLALNSLASWSKEWIDEDGNRLYHSRAIPRKIVGKARHIMASDMPYKTIYALNAMICSIGLEPPSYASSIGSQKCSGMGLSWISGIKGELLGGTQLCPQGVDEVRRESVGVGHATDRGARYGCRLPHHVFWGSVVKFQLGPRGFLGRLHCQRLTLWRWYHPRRGWGNRPRLRAWRLSKLWNVRDDRLKHPCYGLDLVGGCRIYDAVVIKDALPRTVDEVLAKKRPEPRGEPPGQAPLMVKSALSNGSPSDALSSIRLVLLSKKSGKSSVLFVASPKTFPRGGFYTCLSTAGHTFIINVCNVLC</sequence>
<name>A0A445MKD7_ENSVE</name>
<dbReference type="Proteomes" id="UP000290560">
    <property type="component" value="Unassembled WGS sequence"/>
</dbReference>
<dbReference type="EMBL" id="KV876361">
    <property type="protein sequence ID" value="RZR74730.1"/>
    <property type="molecule type" value="Genomic_DNA"/>
</dbReference>
<reference evidence="1" key="1">
    <citation type="journal article" date="2018" name="Data Brief">
        <title>Genome sequence data from 17 accessions of Ensete ventricosum, a staple food crop for millions in Ethiopia.</title>
        <authorList>
            <person name="Yemataw Z."/>
            <person name="Muzemil S."/>
            <person name="Ambachew D."/>
            <person name="Tripathi L."/>
            <person name="Tesfaye K."/>
            <person name="Chala A."/>
            <person name="Farbos A."/>
            <person name="O'Neill P."/>
            <person name="Moore K."/>
            <person name="Grant M."/>
            <person name="Studholme D.J."/>
        </authorList>
    </citation>
    <scope>NUCLEOTIDE SEQUENCE [LARGE SCALE GENOMIC DNA]</scope>
    <source>
        <tissue evidence="1">Leaf</tissue>
    </source>
</reference>
<proteinExistence type="predicted"/>